<dbReference type="Proteomes" id="UP000694701">
    <property type="component" value="Unplaced"/>
</dbReference>
<evidence type="ECO:0000313" key="2">
    <source>
        <dbReference type="Proteomes" id="UP000694701"/>
    </source>
</evidence>
<organism evidence="1 2">
    <name type="scientific">Cyprinus carpio</name>
    <name type="common">Common carp</name>
    <dbReference type="NCBI Taxonomy" id="7962"/>
    <lineage>
        <taxon>Eukaryota</taxon>
        <taxon>Metazoa</taxon>
        <taxon>Chordata</taxon>
        <taxon>Craniata</taxon>
        <taxon>Vertebrata</taxon>
        <taxon>Euteleostomi</taxon>
        <taxon>Actinopterygii</taxon>
        <taxon>Neopterygii</taxon>
        <taxon>Teleostei</taxon>
        <taxon>Ostariophysi</taxon>
        <taxon>Cypriniformes</taxon>
        <taxon>Cyprinidae</taxon>
        <taxon>Cyprininae</taxon>
        <taxon>Cyprinus</taxon>
    </lineage>
</organism>
<reference evidence="1" key="1">
    <citation type="submission" date="2025-08" db="UniProtKB">
        <authorList>
            <consortium name="Ensembl"/>
        </authorList>
    </citation>
    <scope>IDENTIFICATION</scope>
</reference>
<name>A0A8C2JGG1_CYPCA</name>
<dbReference type="AlphaFoldDB" id="A0A8C2JGG1"/>
<sequence>MRTSGVPISFTANLRISLSARGALLLKELRWMLMVYSRVTTSLMAERPFFFSPFLGAICTQTTPFHTLYTYNNSYYPSVLECATLGHREYELNHACIIVYSTCAHIFHTLVHFQVHYKYTITH</sequence>
<dbReference type="Ensembl" id="ENSCCRT00020102175.1">
    <property type="protein sequence ID" value="ENSCCRP00020093494.1"/>
    <property type="gene ID" value="ENSCCRG00020042806.1"/>
</dbReference>
<evidence type="ECO:0000313" key="1">
    <source>
        <dbReference type="Ensembl" id="ENSCCRP00020093494.1"/>
    </source>
</evidence>
<accession>A0A8C2JGG1</accession>
<protein>
    <submittedName>
        <fullName evidence="1">Uncharacterized protein</fullName>
    </submittedName>
</protein>
<proteinExistence type="predicted"/>